<feature type="compositionally biased region" description="Polar residues" evidence="1">
    <location>
        <begin position="62"/>
        <end position="73"/>
    </location>
</feature>
<name>A0A6B0REY6_9CETA</name>
<comment type="caution">
    <text evidence="2">The sequence shown here is derived from an EMBL/GenBank/DDBJ whole genome shotgun (WGS) entry which is preliminary data.</text>
</comment>
<accession>A0A6B0REY6</accession>
<keyword evidence="3" id="KW-1185">Reference proteome</keyword>
<gene>
    <name evidence="2" type="ORF">E5288_WYG006732</name>
</gene>
<sequence length="79" mass="8582">MDGEVDCKDTLNGRQIVHHQHLDDQWGGLTVANPPPDQKLPLSAEPKPRCTHVPPALWPSPVRSSSANTSNAITPLRPS</sequence>
<reference evidence="2" key="1">
    <citation type="submission" date="2019-10" db="EMBL/GenBank/DDBJ databases">
        <title>The sequence and de novo assembly of the wild yak genome.</title>
        <authorList>
            <person name="Liu Y."/>
        </authorList>
    </citation>
    <scope>NUCLEOTIDE SEQUENCE [LARGE SCALE GENOMIC DNA]</scope>
    <source>
        <strain evidence="2">WY2019</strain>
    </source>
</reference>
<feature type="region of interest" description="Disordered" evidence="1">
    <location>
        <begin position="24"/>
        <end position="79"/>
    </location>
</feature>
<dbReference type="AlphaFoldDB" id="A0A6B0REY6"/>
<dbReference type="Proteomes" id="UP000322234">
    <property type="component" value="Unassembled WGS sequence"/>
</dbReference>
<proteinExistence type="predicted"/>
<protein>
    <submittedName>
        <fullName evidence="2">Uncharacterized protein</fullName>
    </submittedName>
</protein>
<dbReference type="EMBL" id="VBQZ03000046">
    <property type="protein sequence ID" value="MXQ88540.1"/>
    <property type="molecule type" value="Genomic_DNA"/>
</dbReference>
<evidence type="ECO:0000313" key="2">
    <source>
        <dbReference type="EMBL" id="MXQ88540.1"/>
    </source>
</evidence>
<evidence type="ECO:0000313" key="3">
    <source>
        <dbReference type="Proteomes" id="UP000322234"/>
    </source>
</evidence>
<organism evidence="2 3">
    <name type="scientific">Bos mutus</name>
    <name type="common">wild yak</name>
    <dbReference type="NCBI Taxonomy" id="72004"/>
    <lineage>
        <taxon>Eukaryota</taxon>
        <taxon>Metazoa</taxon>
        <taxon>Chordata</taxon>
        <taxon>Craniata</taxon>
        <taxon>Vertebrata</taxon>
        <taxon>Euteleostomi</taxon>
        <taxon>Mammalia</taxon>
        <taxon>Eutheria</taxon>
        <taxon>Laurasiatheria</taxon>
        <taxon>Artiodactyla</taxon>
        <taxon>Ruminantia</taxon>
        <taxon>Pecora</taxon>
        <taxon>Bovidae</taxon>
        <taxon>Bovinae</taxon>
        <taxon>Bos</taxon>
    </lineage>
</organism>
<evidence type="ECO:0000256" key="1">
    <source>
        <dbReference type="SAM" id="MobiDB-lite"/>
    </source>
</evidence>